<sequence>MESVTVSCRPEVGKKVEHIRKPDWLKIKLNTNENYTDLKKLMREKNLNTVCEEARCPNIHECWGERRTATFMILGAVCTRACRFCAVKTGLPNELDLAEPERVAESVSLMNLKHVVVTAVARDDLKDGGSEVFAETIRAIRRQNPFTTVEVLPSDMGGDIENLQRLMDAKPDILNHNIETVRRLTPRVRARATYDRSLELLRRAKEMYPEIPTKSSLMLGLGETVEEIIETMDDLRANNVDIMTIGQYLQPTKKHLKVQKYYTPQEFGELREIAMTKGFSHCEAGPLVRSSYHADEQVNAAAKERQRIGDEMLKSTVKS</sequence>
<accession>A0ABZ0L2M8</accession>
<keyword evidence="5 8" id="KW-0408">Iron</keyword>
<dbReference type="Proteomes" id="UP001303902">
    <property type="component" value="Chromosome"/>
</dbReference>
<dbReference type="InterPro" id="IPR003698">
    <property type="entry name" value="Lipoyl_synth"/>
</dbReference>
<dbReference type="HAMAP" id="MF_00206">
    <property type="entry name" value="Lipoyl_synth"/>
    <property type="match status" value="1"/>
</dbReference>
<dbReference type="Pfam" id="PF04055">
    <property type="entry name" value="Radical_SAM"/>
    <property type="match status" value="1"/>
</dbReference>
<dbReference type="SFLD" id="SFLDF00271">
    <property type="entry name" value="lipoyl_synthase"/>
    <property type="match status" value="1"/>
</dbReference>
<dbReference type="NCBIfam" id="NF009544">
    <property type="entry name" value="PRK12928.1"/>
    <property type="match status" value="1"/>
</dbReference>
<dbReference type="EC" id="2.8.1.8" evidence="8"/>
<dbReference type="InterPro" id="IPR007197">
    <property type="entry name" value="rSAM"/>
</dbReference>
<comment type="subcellular location">
    <subcellularLocation>
        <location evidence="8">Cytoplasm</location>
    </subcellularLocation>
</comment>
<keyword evidence="2 8" id="KW-0808">Transferase</keyword>
<evidence type="ECO:0000313" key="10">
    <source>
        <dbReference type="EMBL" id="WOV86429.1"/>
    </source>
</evidence>
<comment type="catalytic activity">
    <reaction evidence="7 8">
        <text>[[Fe-S] cluster scaffold protein carrying a second [4Fe-4S](2+) cluster] + N(6)-octanoyl-L-lysyl-[protein] + 2 oxidized [2Fe-2S]-[ferredoxin] + 2 S-adenosyl-L-methionine + 4 H(+) = [[Fe-S] cluster scaffold protein] + N(6)-[(R)-dihydrolipoyl]-L-lysyl-[protein] + 4 Fe(3+) + 2 hydrogen sulfide + 2 5'-deoxyadenosine + 2 L-methionine + 2 reduced [2Fe-2S]-[ferredoxin]</text>
        <dbReference type="Rhea" id="RHEA:16585"/>
        <dbReference type="Rhea" id="RHEA-COMP:9928"/>
        <dbReference type="Rhea" id="RHEA-COMP:10000"/>
        <dbReference type="Rhea" id="RHEA-COMP:10001"/>
        <dbReference type="Rhea" id="RHEA-COMP:10475"/>
        <dbReference type="Rhea" id="RHEA-COMP:14568"/>
        <dbReference type="Rhea" id="RHEA-COMP:14569"/>
        <dbReference type="ChEBI" id="CHEBI:15378"/>
        <dbReference type="ChEBI" id="CHEBI:17319"/>
        <dbReference type="ChEBI" id="CHEBI:29034"/>
        <dbReference type="ChEBI" id="CHEBI:29919"/>
        <dbReference type="ChEBI" id="CHEBI:33722"/>
        <dbReference type="ChEBI" id="CHEBI:33737"/>
        <dbReference type="ChEBI" id="CHEBI:33738"/>
        <dbReference type="ChEBI" id="CHEBI:57844"/>
        <dbReference type="ChEBI" id="CHEBI:59789"/>
        <dbReference type="ChEBI" id="CHEBI:78809"/>
        <dbReference type="ChEBI" id="CHEBI:83100"/>
        <dbReference type="EC" id="2.8.1.8"/>
    </reaction>
</comment>
<dbReference type="PANTHER" id="PTHR10949">
    <property type="entry name" value="LIPOYL SYNTHASE"/>
    <property type="match status" value="1"/>
</dbReference>
<dbReference type="InterPro" id="IPR031691">
    <property type="entry name" value="LIAS_N"/>
</dbReference>
<dbReference type="PANTHER" id="PTHR10949:SF0">
    <property type="entry name" value="LIPOYL SYNTHASE, MITOCHONDRIAL"/>
    <property type="match status" value="1"/>
</dbReference>
<feature type="binding site" evidence="8">
    <location>
        <position position="85"/>
    </location>
    <ligand>
        <name>[4Fe-4S] cluster</name>
        <dbReference type="ChEBI" id="CHEBI:49883"/>
        <label>2</label>
        <note>4Fe-4S-S-AdoMet</note>
    </ligand>
</feature>
<dbReference type="EMBL" id="CP129118">
    <property type="protein sequence ID" value="WOV86429.1"/>
    <property type="molecule type" value="Genomic_DNA"/>
</dbReference>
<keyword evidence="11" id="KW-1185">Reference proteome</keyword>
<feature type="binding site" evidence="8">
    <location>
        <position position="62"/>
    </location>
    <ligand>
        <name>[4Fe-4S] cluster</name>
        <dbReference type="ChEBI" id="CHEBI:49883"/>
        <label>1</label>
    </ligand>
</feature>
<dbReference type="SFLD" id="SFLDS00029">
    <property type="entry name" value="Radical_SAM"/>
    <property type="match status" value="1"/>
</dbReference>
<dbReference type="GO" id="GO:0016992">
    <property type="term" value="F:lipoate synthase activity"/>
    <property type="evidence" value="ECO:0007669"/>
    <property type="project" value="UniProtKB-EC"/>
</dbReference>
<dbReference type="NCBIfam" id="TIGR00510">
    <property type="entry name" value="lipA"/>
    <property type="match status" value="1"/>
</dbReference>
<evidence type="ECO:0000256" key="8">
    <source>
        <dbReference type="HAMAP-Rule" id="MF_00206"/>
    </source>
</evidence>
<organism evidence="10 11">
    <name type="scientific">Sporosarcina oncorhynchi</name>
    <dbReference type="NCBI Taxonomy" id="3056444"/>
    <lineage>
        <taxon>Bacteria</taxon>
        <taxon>Bacillati</taxon>
        <taxon>Bacillota</taxon>
        <taxon>Bacilli</taxon>
        <taxon>Bacillales</taxon>
        <taxon>Caryophanaceae</taxon>
        <taxon>Sporosarcina</taxon>
    </lineage>
</organism>
<dbReference type="PIRSF" id="PIRSF005963">
    <property type="entry name" value="Lipoyl_synth"/>
    <property type="match status" value="1"/>
</dbReference>
<dbReference type="SMART" id="SM00729">
    <property type="entry name" value="Elp3"/>
    <property type="match status" value="1"/>
</dbReference>
<evidence type="ECO:0000256" key="1">
    <source>
        <dbReference type="ARBA" id="ARBA00022485"/>
    </source>
</evidence>
<dbReference type="SUPFAM" id="SSF102114">
    <property type="entry name" value="Radical SAM enzymes"/>
    <property type="match status" value="1"/>
</dbReference>
<feature type="domain" description="Radical SAM core" evidence="9">
    <location>
        <begin position="64"/>
        <end position="280"/>
    </location>
</feature>
<dbReference type="SFLD" id="SFLDG01058">
    <property type="entry name" value="lipoyl_synthase_like"/>
    <property type="match status" value="1"/>
</dbReference>
<evidence type="ECO:0000259" key="9">
    <source>
        <dbReference type="PROSITE" id="PS51918"/>
    </source>
</evidence>
<feature type="binding site" evidence="8">
    <location>
        <position position="78"/>
    </location>
    <ligand>
        <name>[4Fe-4S] cluster</name>
        <dbReference type="ChEBI" id="CHEBI:49883"/>
        <label>2</label>
        <note>4Fe-4S-S-AdoMet</note>
    </ligand>
</feature>
<keyword evidence="1 8" id="KW-0004">4Fe-4S</keyword>
<comment type="function">
    <text evidence="8">Catalyzes the radical-mediated insertion of two sulfur atoms into the C-6 and C-8 positions of the octanoyl moiety bound to the lipoyl domains of lipoate-dependent enzymes, thereby converting the octanoylated domains into lipoylated derivatives.</text>
</comment>
<dbReference type="Pfam" id="PF16881">
    <property type="entry name" value="LIAS_N"/>
    <property type="match status" value="1"/>
</dbReference>
<evidence type="ECO:0000256" key="4">
    <source>
        <dbReference type="ARBA" id="ARBA00022723"/>
    </source>
</evidence>
<feature type="binding site" evidence="8">
    <location>
        <position position="51"/>
    </location>
    <ligand>
        <name>[4Fe-4S] cluster</name>
        <dbReference type="ChEBI" id="CHEBI:49883"/>
        <label>1</label>
    </ligand>
</feature>
<reference evidence="10 11" key="1">
    <citation type="submission" date="2023-06" db="EMBL/GenBank/DDBJ databases">
        <title>Sporosarcina sp. nov., isolated from Korean tranditional fermented seafood 'Jeotgal'.</title>
        <authorList>
            <person name="Yang A.I."/>
            <person name="Shin N.-R."/>
        </authorList>
    </citation>
    <scope>NUCLEOTIDE SEQUENCE [LARGE SCALE GENOMIC DNA]</scope>
    <source>
        <strain evidence="10 11">T2O-4</strain>
    </source>
</reference>
<dbReference type="InterPro" id="IPR013785">
    <property type="entry name" value="Aldolase_TIM"/>
</dbReference>
<evidence type="ECO:0000256" key="5">
    <source>
        <dbReference type="ARBA" id="ARBA00023004"/>
    </source>
</evidence>
<dbReference type="PROSITE" id="PS51918">
    <property type="entry name" value="RADICAL_SAM"/>
    <property type="match status" value="1"/>
</dbReference>
<comment type="pathway">
    <text evidence="8">Protein modification; protein lipoylation via endogenous pathway; protein N(6)-(lipoyl)lysine from octanoyl-[acyl-carrier-protein].</text>
</comment>
<name>A0ABZ0L2M8_9BACL</name>
<dbReference type="InterPro" id="IPR006638">
    <property type="entry name" value="Elp3/MiaA/NifB-like_rSAM"/>
</dbReference>
<comment type="cofactor">
    <cofactor evidence="8">
        <name>[4Fe-4S] cluster</name>
        <dbReference type="ChEBI" id="CHEBI:49883"/>
    </cofactor>
    <text evidence="8">Binds 2 [4Fe-4S] clusters per subunit. One cluster is coordinated with 3 cysteines and an exchangeable S-adenosyl-L-methionine.</text>
</comment>
<feature type="binding site" evidence="8">
    <location>
        <position position="82"/>
    </location>
    <ligand>
        <name>[4Fe-4S] cluster</name>
        <dbReference type="ChEBI" id="CHEBI:49883"/>
        <label>2</label>
        <note>4Fe-4S-S-AdoMet</note>
    </ligand>
</feature>
<evidence type="ECO:0000256" key="2">
    <source>
        <dbReference type="ARBA" id="ARBA00022679"/>
    </source>
</evidence>
<feature type="binding site" evidence="8">
    <location>
        <position position="291"/>
    </location>
    <ligand>
        <name>[4Fe-4S] cluster</name>
        <dbReference type="ChEBI" id="CHEBI:49883"/>
        <label>1</label>
    </ligand>
</feature>
<gene>
    <name evidence="8 10" type="primary">lipA</name>
    <name evidence="10" type="ORF">QWT69_10925</name>
</gene>
<proteinExistence type="inferred from homology"/>
<dbReference type="InterPro" id="IPR058240">
    <property type="entry name" value="rSAM_sf"/>
</dbReference>
<keyword evidence="8" id="KW-0963">Cytoplasm</keyword>
<keyword evidence="4 8" id="KW-0479">Metal-binding</keyword>
<dbReference type="NCBIfam" id="NF004019">
    <property type="entry name" value="PRK05481.1"/>
    <property type="match status" value="1"/>
</dbReference>
<keyword evidence="6 8" id="KW-0411">Iron-sulfur</keyword>
<evidence type="ECO:0000313" key="11">
    <source>
        <dbReference type="Proteomes" id="UP001303902"/>
    </source>
</evidence>
<dbReference type="Gene3D" id="3.20.20.70">
    <property type="entry name" value="Aldolase class I"/>
    <property type="match status" value="1"/>
</dbReference>
<dbReference type="CDD" id="cd01335">
    <property type="entry name" value="Radical_SAM"/>
    <property type="match status" value="1"/>
</dbReference>
<dbReference type="RefSeq" id="WP_317965597.1">
    <property type="nucleotide sequence ID" value="NZ_CP129118.1"/>
</dbReference>
<evidence type="ECO:0000256" key="6">
    <source>
        <dbReference type="ARBA" id="ARBA00023014"/>
    </source>
</evidence>
<comment type="similarity">
    <text evidence="8">Belongs to the radical SAM superfamily. Lipoyl synthase family.</text>
</comment>
<evidence type="ECO:0000256" key="3">
    <source>
        <dbReference type="ARBA" id="ARBA00022691"/>
    </source>
</evidence>
<protein>
    <recommendedName>
        <fullName evidence="8">Lipoyl synthase</fullName>
        <ecNumber evidence="8">2.8.1.8</ecNumber>
    </recommendedName>
    <alternativeName>
        <fullName evidence="8">Lip-syn</fullName>
        <shortName evidence="8">LS</shortName>
    </alternativeName>
    <alternativeName>
        <fullName evidence="8">Lipoate synthase</fullName>
    </alternativeName>
    <alternativeName>
        <fullName evidence="8">Lipoic acid synthase</fullName>
    </alternativeName>
    <alternativeName>
        <fullName evidence="8">Sulfur insertion protein LipA</fullName>
    </alternativeName>
</protein>
<evidence type="ECO:0000256" key="7">
    <source>
        <dbReference type="ARBA" id="ARBA00047326"/>
    </source>
</evidence>
<keyword evidence="3 8" id="KW-0949">S-adenosyl-L-methionine</keyword>
<feature type="binding site" evidence="8">
    <location>
        <position position="56"/>
    </location>
    <ligand>
        <name>[4Fe-4S] cluster</name>
        <dbReference type="ChEBI" id="CHEBI:49883"/>
        <label>1</label>
    </ligand>
</feature>